<evidence type="ECO:0000313" key="3">
    <source>
        <dbReference type="Proteomes" id="UP000284375"/>
    </source>
</evidence>
<sequence length="71" mass="8088">MEARMPKDGPTQEGPDQISPISWTILNDFQARSHMGRRDCMPAREKNKEQQQAWDATRAPGSSEQEEFDPA</sequence>
<feature type="compositionally biased region" description="Basic and acidic residues" evidence="1">
    <location>
        <begin position="36"/>
        <end position="49"/>
    </location>
</feature>
<accession>A0A423WHT8</accession>
<evidence type="ECO:0000256" key="1">
    <source>
        <dbReference type="SAM" id="MobiDB-lite"/>
    </source>
</evidence>
<dbReference type="EMBL" id="LJZO01000004">
    <property type="protein sequence ID" value="ROW02900.1"/>
    <property type="molecule type" value="Genomic_DNA"/>
</dbReference>
<reference evidence="2 3" key="1">
    <citation type="submission" date="2015-09" db="EMBL/GenBank/DDBJ databases">
        <title>Host preference determinants of Valsa canker pathogens revealed by comparative genomics.</title>
        <authorList>
            <person name="Yin Z."/>
            <person name="Huang L."/>
        </authorList>
    </citation>
    <scope>NUCLEOTIDE SEQUENCE [LARGE SCALE GENOMIC DNA]</scope>
    <source>
        <strain evidence="2 3">YSFL</strain>
    </source>
</reference>
<gene>
    <name evidence="2" type="ORF">VSDG_01694</name>
</gene>
<keyword evidence="3" id="KW-1185">Reference proteome</keyword>
<feature type="region of interest" description="Disordered" evidence="1">
    <location>
        <begin position="34"/>
        <end position="71"/>
    </location>
</feature>
<name>A0A423WHT8_CYTCH</name>
<proteinExistence type="predicted"/>
<comment type="caution">
    <text evidence="2">The sequence shown here is derived from an EMBL/GenBank/DDBJ whole genome shotgun (WGS) entry which is preliminary data.</text>
</comment>
<dbReference type="AlphaFoldDB" id="A0A423WHT8"/>
<organism evidence="2 3">
    <name type="scientific">Cytospora chrysosperma</name>
    <name type="common">Cytospora canker fungus</name>
    <name type="synonym">Sphaeria chrysosperma</name>
    <dbReference type="NCBI Taxonomy" id="252740"/>
    <lineage>
        <taxon>Eukaryota</taxon>
        <taxon>Fungi</taxon>
        <taxon>Dikarya</taxon>
        <taxon>Ascomycota</taxon>
        <taxon>Pezizomycotina</taxon>
        <taxon>Sordariomycetes</taxon>
        <taxon>Sordariomycetidae</taxon>
        <taxon>Diaporthales</taxon>
        <taxon>Cytosporaceae</taxon>
        <taxon>Cytospora</taxon>
    </lineage>
</organism>
<protein>
    <submittedName>
        <fullName evidence="2">Uncharacterized protein</fullName>
    </submittedName>
</protein>
<feature type="region of interest" description="Disordered" evidence="1">
    <location>
        <begin position="1"/>
        <end position="21"/>
    </location>
</feature>
<dbReference type="Proteomes" id="UP000284375">
    <property type="component" value="Unassembled WGS sequence"/>
</dbReference>
<evidence type="ECO:0000313" key="2">
    <source>
        <dbReference type="EMBL" id="ROW02900.1"/>
    </source>
</evidence>